<dbReference type="PROSITE" id="PS00086">
    <property type="entry name" value="CYTOCHROME_P450"/>
    <property type="match status" value="1"/>
</dbReference>
<evidence type="ECO:0000256" key="7">
    <source>
        <dbReference type="ARBA" id="ARBA00022824"/>
    </source>
</evidence>
<comment type="cofactor">
    <cofactor evidence="1 13">
        <name>heme</name>
        <dbReference type="ChEBI" id="CHEBI:30413"/>
    </cofactor>
</comment>
<dbReference type="Gene3D" id="1.10.630.10">
    <property type="entry name" value="Cytochrome P450"/>
    <property type="match status" value="1"/>
</dbReference>
<keyword evidence="8" id="KW-0492">Microsome</keyword>
<evidence type="ECO:0000256" key="9">
    <source>
        <dbReference type="ARBA" id="ARBA00023002"/>
    </source>
</evidence>
<dbReference type="PANTHER" id="PTHR24292">
    <property type="entry name" value="CYTOCHROME P450"/>
    <property type="match status" value="1"/>
</dbReference>
<keyword evidence="6 13" id="KW-0479">Metal-binding</keyword>
<evidence type="ECO:0000313" key="16">
    <source>
        <dbReference type="EMBL" id="QBC73086.1"/>
    </source>
</evidence>
<keyword evidence="12 15" id="KW-0472">Membrane</keyword>
<dbReference type="SUPFAM" id="SSF48264">
    <property type="entry name" value="Cytochrome P450"/>
    <property type="match status" value="1"/>
</dbReference>
<evidence type="ECO:0000256" key="13">
    <source>
        <dbReference type="PIRSR" id="PIRSR602401-1"/>
    </source>
</evidence>
<dbReference type="GO" id="GO:0004497">
    <property type="term" value="F:monooxygenase activity"/>
    <property type="evidence" value="ECO:0007669"/>
    <property type="project" value="UniProtKB-KW"/>
</dbReference>
<keyword evidence="9 14" id="KW-0560">Oxidoreductase</keyword>
<dbReference type="PANTHER" id="PTHR24292:SF54">
    <property type="entry name" value="CYP9F3-RELATED"/>
    <property type="match status" value="1"/>
</dbReference>
<dbReference type="EMBL" id="MH500611">
    <property type="protein sequence ID" value="QBC73086.1"/>
    <property type="molecule type" value="mRNA"/>
</dbReference>
<evidence type="ECO:0000256" key="4">
    <source>
        <dbReference type="ARBA" id="ARBA00010617"/>
    </source>
</evidence>
<protein>
    <submittedName>
        <fullName evidence="16">Cytochrome P450 mono-oxygenase</fullName>
    </submittedName>
</protein>
<dbReference type="PRINTS" id="PR00463">
    <property type="entry name" value="EP450I"/>
</dbReference>
<feature type="binding site" description="axial binding residue" evidence="13">
    <location>
        <position position="445"/>
    </location>
    <ligand>
        <name>heme</name>
        <dbReference type="ChEBI" id="CHEBI:30413"/>
    </ligand>
    <ligandPart>
        <name>Fe</name>
        <dbReference type="ChEBI" id="CHEBI:18248"/>
    </ligandPart>
</feature>
<dbReference type="InterPro" id="IPR002401">
    <property type="entry name" value="Cyt_P450_E_grp-I"/>
</dbReference>
<reference evidence="16" key="1">
    <citation type="journal article" date="2019" name="PLoS Genet.">
        <title>Genomic insights into neonicotinoid sensitivity in the solitary bee Osmia bicornis.</title>
        <authorList>
            <person name="Beadle K."/>
            <person name="Singh K.S."/>
            <person name="Troczka B.J."/>
            <person name="Randall E."/>
            <person name="Zaworra M."/>
            <person name="Zimmer C.T."/>
            <person name="Hayward A."/>
            <person name="Reid R."/>
            <person name="Kor L."/>
            <person name="Kohler M."/>
            <person name="Buer B."/>
            <person name="Nelson D.R."/>
            <person name="Williamson M.S."/>
            <person name="Davies T.G."/>
            <person name="Field L.M."/>
            <person name="Nauen R."/>
            <person name="Bass C."/>
        </authorList>
    </citation>
    <scope>NUCLEOTIDE SEQUENCE</scope>
</reference>
<dbReference type="InterPro" id="IPR001128">
    <property type="entry name" value="Cyt_P450"/>
</dbReference>
<evidence type="ECO:0000256" key="2">
    <source>
        <dbReference type="ARBA" id="ARBA00004174"/>
    </source>
</evidence>
<evidence type="ECO:0000256" key="11">
    <source>
        <dbReference type="ARBA" id="ARBA00023033"/>
    </source>
</evidence>
<dbReference type="InterPro" id="IPR050476">
    <property type="entry name" value="Insect_CytP450_Detox"/>
</dbReference>
<comment type="subcellular location">
    <subcellularLocation>
        <location evidence="3">Endoplasmic reticulum membrane</location>
        <topology evidence="3">Peripheral membrane protein</topology>
    </subcellularLocation>
    <subcellularLocation>
        <location evidence="2">Microsome membrane</location>
        <topology evidence="2">Peripheral membrane protein</topology>
    </subcellularLocation>
</comment>
<keyword evidence="7" id="KW-0256">Endoplasmic reticulum</keyword>
<dbReference type="CDD" id="cd11056">
    <property type="entry name" value="CYP6-like"/>
    <property type="match status" value="1"/>
</dbReference>
<name>A0A411K6W7_OSMRU</name>
<keyword evidence="5 13" id="KW-0349">Heme</keyword>
<evidence type="ECO:0000256" key="6">
    <source>
        <dbReference type="ARBA" id="ARBA00022723"/>
    </source>
</evidence>
<keyword evidence="10 13" id="KW-0408">Iron</keyword>
<accession>A0A411K6W7</accession>
<sequence>MASYFEILLSIAVILIAFYYYAVSNFDFWKKRGVVGPTPIPFFGNTKDLIFAKTTIRHYIETTYVQYKNEPMIGFYLMSKPSLILNDPELIKDVLIRDFSQFADRGNPVYEKTEPLSPHLFSLEPERWRPLRTRLSPIFTSGKLKEMFYLIIECSQHLEKYLAKEVEKGEPLECRELAARFTTDVIGSCAFGIEMNALADEKSEFRQKGRELFDVSSFENIFRNKMRQFFPKLYALLGNIIPDRRFAPFFTKVITDTMKYRQENDIVRPDFINMLMELKAHPEKLNNIELTDSLLTAQAFVFFVAGFETSSATISNALYELAVNQEIQNKLREEIIEYCSKDKGELEYETVKEMEYLDKVFKETLRMYPPLTVLFRNVSSNYTFDGTKVSIPKGTKIWIPVFALHRNSDIYPNPDSFDPERFNEDAVAARHPMHYLPFGDGPRNCIGARFAIYQTKIGLITILRNYKVDVCEKTSIPYEFHPAAFLLTPKEGIYLKFTKVQS</sequence>
<evidence type="ECO:0000256" key="12">
    <source>
        <dbReference type="ARBA" id="ARBA00023136"/>
    </source>
</evidence>
<evidence type="ECO:0000256" key="5">
    <source>
        <dbReference type="ARBA" id="ARBA00022617"/>
    </source>
</evidence>
<dbReference type="GO" id="GO:0020037">
    <property type="term" value="F:heme binding"/>
    <property type="evidence" value="ECO:0007669"/>
    <property type="project" value="InterPro"/>
</dbReference>
<evidence type="ECO:0000256" key="10">
    <source>
        <dbReference type="ARBA" id="ARBA00023004"/>
    </source>
</evidence>
<evidence type="ECO:0000256" key="1">
    <source>
        <dbReference type="ARBA" id="ARBA00001971"/>
    </source>
</evidence>
<dbReference type="FunFam" id="1.10.630.10:FF:000042">
    <property type="entry name" value="Cytochrome P450"/>
    <property type="match status" value="1"/>
</dbReference>
<dbReference type="PRINTS" id="PR00385">
    <property type="entry name" value="P450"/>
</dbReference>
<dbReference type="InterPro" id="IPR036396">
    <property type="entry name" value="Cyt_P450_sf"/>
</dbReference>
<keyword evidence="15" id="KW-0812">Transmembrane</keyword>
<dbReference type="GO" id="GO:0005506">
    <property type="term" value="F:iron ion binding"/>
    <property type="evidence" value="ECO:0007669"/>
    <property type="project" value="InterPro"/>
</dbReference>
<dbReference type="InterPro" id="IPR017972">
    <property type="entry name" value="Cyt_P450_CS"/>
</dbReference>
<dbReference type="GO" id="GO:0016705">
    <property type="term" value="F:oxidoreductase activity, acting on paired donors, with incorporation or reduction of molecular oxygen"/>
    <property type="evidence" value="ECO:0007669"/>
    <property type="project" value="InterPro"/>
</dbReference>
<proteinExistence type="evidence at transcript level"/>
<dbReference type="AlphaFoldDB" id="A0A411K6W7"/>
<evidence type="ECO:0000256" key="3">
    <source>
        <dbReference type="ARBA" id="ARBA00004406"/>
    </source>
</evidence>
<gene>
    <name evidence="16" type="primary">CYP6AS135</name>
</gene>
<organism evidence="16">
    <name type="scientific">Osmia rufa</name>
    <name type="common">Red mason bee</name>
    <dbReference type="NCBI Taxonomy" id="1437190"/>
    <lineage>
        <taxon>Eukaryota</taxon>
        <taxon>Metazoa</taxon>
        <taxon>Ecdysozoa</taxon>
        <taxon>Arthropoda</taxon>
        <taxon>Hexapoda</taxon>
        <taxon>Insecta</taxon>
        <taxon>Pterygota</taxon>
        <taxon>Neoptera</taxon>
        <taxon>Endopterygota</taxon>
        <taxon>Hymenoptera</taxon>
        <taxon>Apocrita</taxon>
        <taxon>Aculeata</taxon>
        <taxon>Apoidea</taxon>
        <taxon>Anthophila</taxon>
        <taxon>Megachilidae</taxon>
        <taxon>Megachilinae</taxon>
        <taxon>Osmia</taxon>
    </lineage>
</organism>
<evidence type="ECO:0000256" key="15">
    <source>
        <dbReference type="SAM" id="Phobius"/>
    </source>
</evidence>
<keyword evidence="15" id="KW-1133">Transmembrane helix</keyword>
<dbReference type="GO" id="GO:0005789">
    <property type="term" value="C:endoplasmic reticulum membrane"/>
    <property type="evidence" value="ECO:0007669"/>
    <property type="project" value="UniProtKB-SubCell"/>
</dbReference>
<comment type="similarity">
    <text evidence="4 14">Belongs to the cytochrome P450 family.</text>
</comment>
<feature type="transmembrane region" description="Helical" evidence="15">
    <location>
        <begin position="6"/>
        <end position="23"/>
    </location>
</feature>
<evidence type="ECO:0000256" key="14">
    <source>
        <dbReference type="RuleBase" id="RU000461"/>
    </source>
</evidence>
<keyword evidence="11 14" id="KW-0503">Monooxygenase</keyword>
<evidence type="ECO:0000256" key="8">
    <source>
        <dbReference type="ARBA" id="ARBA00022848"/>
    </source>
</evidence>
<dbReference type="Pfam" id="PF00067">
    <property type="entry name" value="p450"/>
    <property type="match status" value="1"/>
</dbReference>